<gene>
    <name evidence="4" type="ORF">QCA50_009632</name>
</gene>
<proteinExistence type="predicted"/>
<dbReference type="SUPFAM" id="SSF55816">
    <property type="entry name" value="5'-nucleotidase (syn. UDP-sugar hydrolase), C-terminal domain"/>
    <property type="match status" value="1"/>
</dbReference>
<evidence type="ECO:0008006" key="6">
    <source>
        <dbReference type="Google" id="ProtNLM"/>
    </source>
</evidence>
<dbReference type="InterPro" id="IPR006179">
    <property type="entry name" value="5_nucleotidase/apyrase"/>
</dbReference>
<feature type="domain" description="Calcineurin-like phosphoesterase" evidence="2">
    <location>
        <begin position="50"/>
        <end position="279"/>
    </location>
</feature>
<dbReference type="Gene3D" id="3.90.780.10">
    <property type="entry name" value="5'-Nucleotidase, C-terminal domain"/>
    <property type="match status" value="2"/>
</dbReference>
<dbReference type="PROSITE" id="PS51257">
    <property type="entry name" value="PROKAR_LIPOPROTEIN"/>
    <property type="match status" value="1"/>
</dbReference>
<sequence length="607" mass="67925">MIKAGLFTLVPILSFLHSAQACGDHHHAKRALPSVPLTPPTRPLEWGDFNVIHTTDTHGWLLGHQEPSFPEPNYSGDLGDLASFIEHMKKIADKKGVDLLLVDSGDLHDGAGLSDGFPPGDVDGHESDKFLLQLPYDVMTIGNHELYNYSVTYDMYKNFAPKLNGRYLTSNVDIEVDGKRVSVGSRWTKFKTAKNRTVVALGVLFNFNANDKGTFVQSVTDMIKESWFKDALKENPDVFLLTGHMPVQGQGSEWEAIRQEIRKSHPTTPVLIFGGHTHIRDCVQLDGRSMSLESGRYMDTIGWMSAKLDAKTSTKNITFTRRYLDNNRITYEYHTNTTEKSFDTTLGQNITTGMHAVAKAFDLDDSVGIAPHDFNYDLAPYPDAEDSLVRLFAREAMPYALTYNNTRASIPNFMIVNSELLRYDIFQGPFTKNDQLTTLPYVDAFAYIADVPAGAAQKVLTTINGARARRGLTARELEEALHIAGGVELIHRQWVRDMIVEGQPRKDNLTLGYVTTDSCPGVGDDTLHKQPDQIFTPPRYVSSKPPTVNDTAPIDLVFVDFPRIRREILQALKTIVGKDYTESVKSYTDVTSDKILGMYAKHAWQSQ</sequence>
<dbReference type="InterPro" id="IPR014485">
    <property type="entry name" value="Pesterase_C1039"/>
</dbReference>
<dbReference type="InterPro" id="IPR053828">
    <property type="entry name" value="Nucleosidase_C"/>
</dbReference>
<dbReference type="Pfam" id="PF00149">
    <property type="entry name" value="Metallophos"/>
    <property type="match status" value="1"/>
</dbReference>
<evidence type="ECO:0000313" key="5">
    <source>
        <dbReference type="Proteomes" id="UP001385951"/>
    </source>
</evidence>
<dbReference type="Pfam" id="PF21953">
    <property type="entry name" value="NadN_nucleosid_C"/>
    <property type="match status" value="1"/>
</dbReference>
<dbReference type="EMBL" id="JASBNA010000014">
    <property type="protein sequence ID" value="KAK7687129.1"/>
    <property type="molecule type" value="Genomic_DNA"/>
</dbReference>
<feature type="chain" id="PRO_5043553012" description="Calcineurin-like phosphoesterase domain-containing protein" evidence="1">
    <location>
        <begin position="22"/>
        <end position="607"/>
    </location>
</feature>
<dbReference type="InterPro" id="IPR029052">
    <property type="entry name" value="Metallo-depent_PP-like"/>
</dbReference>
<dbReference type="Gene3D" id="3.60.21.10">
    <property type="match status" value="1"/>
</dbReference>
<dbReference type="PANTHER" id="PTHR11575">
    <property type="entry name" value="5'-NUCLEOTIDASE-RELATED"/>
    <property type="match status" value="1"/>
</dbReference>
<dbReference type="InterPro" id="IPR004843">
    <property type="entry name" value="Calcineurin-like_PHP"/>
</dbReference>
<organism evidence="4 5">
    <name type="scientific">Cerrena zonata</name>
    <dbReference type="NCBI Taxonomy" id="2478898"/>
    <lineage>
        <taxon>Eukaryota</taxon>
        <taxon>Fungi</taxon>
        <taxon>Dikarya</taxon>
        <taxon>Basidiomycota</taxon>
        <taxon>Agaricomycotina</taxon>
        <taxon>Agaricomycetes</taxon>
        <taxon>Polyporales</taxon>
        <taxon>Cerrenaceae</taxon>
        <taxon>Cerrena</taxon>
    </lineage>
</organism>
<dbReference type="AlphaFoldDB" id="A0AAW0GAF3"/>
<comment type="caution">
    <text evidence="4">The sequence shown here is derived from an EMBL/GenBank/DDBJ whole genome shotgun (WGS) entry which is preliminary data.</text>
</comment>
<evidence type="ECO:0000256" key="1">
    <source>
        <dbReference type="SAM" id="SignalP"/>
    </source>
</evidence>
<evidence type="ECO:0000259" key="3">
    <source>
        <dbReference type="Pfam" id="PF21953"/>
    </source>
</evidence>
<dbReference type="PIRSF" id="PIRSF017316">
    <property type="entry name" value="Pesterase_C1039"/>
    <property type="match status" value="1"/>
</dbReference>
<dbReference type="GO" id="GO:0005829">
    <property type="term" value="C:cytosol"/>
    <property type="evidence" value="ECO:0007669"/>
    <property type="project" value="TreeGrafter"/>
</dbReference>
<keyword evidence="5" id="KW-1185">Reference proteome</keyword>
<evidence type="ECO:0000313" key="4">
    <source>
        <dbReference type="EMBL" id="KAK7687129.1"/>
    </source>
</evidence>
<evidence type="ECO:0000259" key="2">
    <source>
        <dbReference type="Pfam" id="PF00149"/>
    </source>
</evidence>
<accession>A0AAW0GAF3</accession>
<dbReference type="FunFam" id="3.60.21.10:FF:000043">
    <property type="entry name" value="Ser/Thr protein phosphatase family"/>
    <property type="match status" value="1"/>
</dbReference>
<feature type="signal peptide" evidence="1">
    <location>
        <begin position="1"/>
        <end position="21"/>
    </location>
</feature>
<dbReference type="GO" id="GO:0009166">
    <property type="term" value="P:nucleotide catabolic process"/>
    <property type="evidence" value="ECO:0007669"/>
    <property type="project" value="InterPro"/>
</dbReference>
<keyword evidence="1" id="KW-0732">Signal</keyword>
<feature type="domain" description="Putative 5'-nucleotidase C-terminal" evidence="3">
    <location>
        <begin position="376"/>
        <end position="561"/>
    </location>
</feature>
<dbReference type="Proteomes" id="UP001385951">
    <property type="component" value="Unassembled WGS sequence"/>
</dbReference>
<dbReference type="GO" id="GO:0016787">
    <property type="term" value="F:hydrolase activity"/>
    <property type="evidence" value="ECO:0007669"/>
    <property type="project" value="InterPro"/>
</dbReference>
<name>A0AAW0GAF3_9APHY</name>
<dbReference type="GO" id="GO:0005576">
    <property type="term" value="C:extracellular region"/>
    <property type="evidence" value="ECO:0007669"/>
    <property type="project" value="UniProtKB-ARBA"/>
</dbReference>
<dbReference type="InterPro" id="IPR036907">
    <property type="entry name" value="5'-Nucleotdase_C_sf"/>
</dbReference>
<dbReference type="SUPFAM" id="SSF56300">
    <property type="entry name" value="Metallo-dependent phosphatases"/>
    <property type="match status" value="1"/>
</dbReference>
<reference evidence="4 5" key="1">
    <citation type="submission" date="2022-09" db="EMBL/GenBank/DDBJ databases">
        <authorList>
            <person name="Palmer J.M."/>
        </authorList>
    </citation>
    <scope>NUCLEOTIDE SEQUENCE [LARGE SCALE GENOMIC DNA]</scope>
    <source>
        <strain evidence="4 5">DSM 7382</strain>
    </source>
</reference>
<protein>
    <recommendedName>
        <fullName evidence="6">Calcineurin-like phosphoesterase domain-containing protein</fullName>
    </recommendedName>
</protein>
<dbReference type="PANTHER" id="PTHR11575:SF22">
    <property type="entry name" value="ADL392WP"/>
    <property type="match status" value="1"/>
</dbReference>